<evidence type="ECO:0000313" key="7">
    <source>
        <dbReference type="EMBL" id="MBP1992268.1"/>
    </source>
</evidence>
<feature type="domain" description="Response regulatory" evidence="6">
    <location>
        <begin position="2"/>
        <end position="122"/>
    </location>
</feature>
<evidence type="ECO:0000256" key="1">
    <source>
        <dbReference type="ARBA" id="ARBA00023015"/>
    </source>
</evidence>
<feature type="modified residue" description="4-aspartylphosphate" evidence="4">
    <location>
        <position position="57"/>
    </location>
</feature>
<evidence type="ECO:0000259" key="6">
    <source>
        <dbReference type="PROSITE" id="PS50110"/>
    </source>
</evidence>
<dbReference type="EMBL" id="JAGGLB010000012">
    <property type="protein sequence ID" value="MBP1992268.1"/>
    <property type="molecule type" value="Genomic_DNA"/>
</dbReference>
<evidence type="ECO:0000256" key="2">
    <source>
        <dbReference type="ARBA" id="ARBA00023125"/>
    </source>
</evidence>
<gene>
    <name evidence="7" type="ORF">J2Z66_003876</name>
</gene>
<dbReference type="Gene3D" id="1.10.10.60">
    <property type="entry name" value="Homeodomain-like"/>
    <property type="match status" value="2"/>
</dbReference>
<dbReference type="Pfam" id="PF00072">
    <property type="entry name" value="Response_reg"/>
    <property type="match status" value="1"/>
</dbReference>
<keyword evidence="8" id="KW-1185">Reference proteome</keyword>
<accession>A0ABS4IXH6</accession>
<keyword evidence="3" id="KW-0804">Transcription</keyword>
<evidence type="ECO:0000259" key="5">
    <source>
        <dbReference type="PROSITE" id="PS01124"/>
    </source>
</evidence>
<feature type="domain" description="HTH araC/xylS-type" evidence="5">
    <location>
        <begin position="386"/>
        <end position="484"/>
    </location>
</feature>
<dbReference type="PROSITE" id="PS00041">
    <property type="entry name" value="HTH_ARAC_FAMILY_1"/>
    <property type="match status" value="1"/>
</dbReference>
<dbReference type="Gene3D" id="3.40.50.2300">
    <property type="match status" value="1"/>
</dbReference>
<evidence type="ECO:0000313" key="8">
    <source>
        <dbReference type="Proteomes" id="UP001519287"/>
    </source>
</evidence>
<evidence type="ECO:0000256" key="3">
    <source>
        <dbReference type="ARBA" id="ARBA00023163"/>
    </source>
</evidence>
<protein>
    <submittedName>
        <fullName evidence="7">Two-component system response regulator YesN</fullName>
    </submittedName>
</protein>
<dbReference type="InterPro" id="IPR001789">
    <property type="entry name" value="Sig_transdc_resp-reg_receiver"/>
</dbReference>
<dbReference type="RefSeq" id="WP_209973083.1">
    <property type="nucleotide sequence ID" value="NZ_JAGGLB010000012.1"/>
</dbReference>
<evidence type="ECO:0000256" key="4">
    <source>
        <dbReference type="PROSITE-ProRule" id="PRU00169"/>
    </source>
</evidence>
<dbReference type="PRINTS" id="PR00032">
    <property type="entry name" value="HTHARAC"/>
</dbReference>
<organism evidence="7 8">
    <name type="scientific">Paenibacillus eucommiae</name>
    <dbReference type="NCBI Taxonomy" id="1355755"/>
    <lineage>
        <taxon>Bacteria</taxon>
        <taxon>Bacillati</taxon>
        <taxon>Bacillota</taxon>
        <taxon>Bacilli</taxon>
        <taxon>Bacillales</taxon>
        <taxon>Paenibacillaceae</taxon>
        <taxon>Paenibacillus</taxon>
    </lineage>
</organism>
<dbReference type="Proteomes" id="UP001519287">
    <property type="component" value="Unassembled WGS sequence"/>
</dbReference>
<dbReference type="PANTHER" id="PTHR43280">
    <property type="entry name" value="ARAC-FAMILY TRANSCRIPTIONAL REGULATOR"/>
    <property type="match status" value="1"/>
</dbReference>
<sequence>MKIVIIDDELEIRAGLAHMLDNLVIDGVRLEVLDTAGDALAALDLLNSHEADILITDVRMPEMDGLSLCEIVRYRYPNMQVIILSGYGDFEYVRKAVRLGTIDYLLKPVEEAELHTALRHAVKQSNHKLRKSRTVTREVFESYGSGYKVALCLDLDDIHNERALQIGGVQTLTWLMQKIVGELADELDHICMISDTNRLQSGNLMLGIVADSYEQAEQISREFCHRFQEFWTKEIKMTASFGVSQPFAQPYQDVYPYDQACMALFGRVLHGPGIYYQTERNTTADAFKMDLNPLRTAWETANLELLNEQVKLLLENLLASRLEVYVIKGIEILFLSQGMSAHHTAMLISKLFWMRSAEEMKQWVFNEVNAILGSVASEKLEGQVLVAAKRYIREHLHMPLTLSDVSKAACVSPHHLSHLFSEKAGVTFVEYMTELRVEEAKRLLQNPGAKIYEVGEQVGYQNWKHFSRVFKEVTGVNPNDYKKKYSG</sequence>
<dbReference type="InterPro" id="IPR020449">
    <property type="entry name" value="Tscrpt_reg_AraC-type_HTH"/>
</dbReference>
<dbReference type="Pfam" id="PF12833">
    <property type="entry name" value="HTH_18"/>
    <property type="match status" value="1"/>
</dbReference>
<keyword evidence="4" id="KW-0597">Phosphoprotein</keyword>
<dbReference type="CDD" id="cd17536">
    <property type="entry name" value="REC_YesN-like"/>
    <property type="match status" value="1"/>
</dbReference>
<dbReference type="InterPro" id="IPR011006">
    <property type="entry name" value="CheY-like_superfamily"/>
</dbReference>
<dbReference type="SMART" id="SM00448">
    <property type="entry name" value="REC"/>
    <property type="match status" value="1"/>
</dbReference>
<reference evidence="7 8" key="1">
    <citation type="submission" date="2021-03" db="EMBL/GenBank/DDBJ databases">
        <title>Genomic Encyclopedia of Type Strains, Phase IV (KMG-IV): sequencing the most valuable type-strain genomes for metagenomic binning, comparative biology and taxonomic classification.</title>
        <authorList>
            <person name="Goeker M."/>
        </authorList>
    </citation>
    <scope>NUCLEOTIDE SEQUENCE [LARGE SCALE GENOMIC DNA]</scope>
    <source>
        <strain evidence="7 8">DSM 26048</strain>
    </source>
</reference>
<dbReference type="InterPro" id="IPR009057">
    <property type="entry name" value="Homeodomain-like_sf"/>
</dbReference>
<comment type="caution">
    <text evidence="7">The sequence shown here is derived from an EMBL/GenBank/DDBJ whole genome shotgun (WGS) entry which is preliminary data.</text>
</comment>
<dbReference type="SUPFAM" id="SSF46689">
    <property type="entry name" value="Homeodomain-like"/>
    <property type="match status" value="2"/>
</dbReference>
<dbReference type="PROSITE" id="PS01124">
    <property type="entry name" value="HTH_ARAC_FAMILY_2"/>
    <property type="match status" value="1"/>
</dbReference>
<proteinExistence type="predicted"/>
<name>A0ABS4IXH6_9BACL</name>
<dbReference type="PROSITE" id="PS50110">
    <property type="entry name" value="RESPONSE_REGULATORY"/>
    <property type="match status" value="1"/>
</dbReference>
<dbReference type="InterPro" id="IPR018060">
    <property type="entry name" value="HTH_AraC"/>
</dbReference>
<dbReference type="InterPro" id="IPR018062">
    <property type="entry name" value="HTH_AraC-typ_CS"/>
</dbReference>
<dbReference type="PANTHER" id="PTHR43280:SF10">
    <property type="entry name" value="REGULATORY PROTEIN POCR"/>
    <property type="match status" value="1"/>
</dbReference>
<keyword evidence="1" id="KW-0805">Transcription regulation</keyword>
<dbReference type="SMART" id="SM00342">
    <property type="entry name" value="HTH_ARAC"/>
    <property type="match status" value="1"/>
</dbReference>
<keyword evidence="2" id="KW-0238">DNA-binding</keyword>
<dbReference type="SUPFAM" id="SSF52172">
    <property type="entry name" value="CheY-like"/>
    <property type="match status" value="1"/>
</dbReference>